<evidence type="ECO:0000313" key="3">
    <source>
        <dbReference type="Proteomes" id="UP000799764"/>
    </source>
</evidence>
<sequence>MSRVLNESALRDAGIEIIEELVTLEQLKKECPQARILAQYLLDFRHIIANERWKELGEQTAGVSKEEKNHIRIPERRPGLDAHDSTKESFQDRYNITRCDENFDIAATVKKEADWINSEDESRWTEVIADTVFKRLMKKARKGESDKFKPKPNEVIKRFRVERDHTWKHGRDVLALYSQQAPELKAPKPDLFLSFHAYEQGDSECGPLNGEDYVENFGMTRLNELYEDYTFLAKKHPDRKFGFNPSPCTDFYSLSVKARTCFPWAVCEWKHHGHLDTRYEDYLHCQAANAAAVCLTLFANAAAGGREHPILDEIRPVLCMTFTGPRIKVWIAYVTEVKAGRYRYRMRCIWRGSLLNVLDNIKLCVIIENLHFWAMNHLRPWLSGCINQWKRTIDEVREVEHTRSEAAKTTNKMNFALWRANTLDTCLDQDEDYVHNDDSEDSEDDEYKDAEYTEDDEEEDDGEDDVDGWEDEDEEEREGNIDKALTQLERSLRGDKRGMRALGLLLESLGVLR</sequence>
<comment type="caution">
    <text evidence="2">The sequence shown here is derived from an EMBL/GenBank/DDBJ whole genome shotgun (WGS) entry which is preliminary data.</text>
</comment>
<proteinExistence type="predicted"/>
<organism evidence="2 3">
    <name type="scientific">Karstenula rhodostoma CBS 690.94</name>
    <dbReference type="NCBI Taxonomy" id="1392251"/>
    <lineage>
        <taxon>Eukaryota</taxon>
        <taxon>Fungi</taxon>
        <taxon>Dikarya</taxon>
        <taxon>Ascomycota</taxon>
        <taxon>Pezizomycotina</taxon>
        <taxon>Dothideomycetes</taxon>
        <taxon>Pleosporomycetidae</taxon>
        <taxon>Pleosporales</taxon>
        <taxon>Massarineae</taxon>
        <taxon>Didymosphaeriaceae</taxon>
        <taxon>Karstenula</taxon>
    </lineage>
</organism>
<dbReference type="Proteomes" id="UP000799764">
    <property type="component" value="Unassembled WGS sequence"/>
</dbReference>
<evidence type="ECO:0000313" key="2">
    <source>
        <dbReference type="EMBL" id="KAF2438140.1"/>
    </source>
</evidence>
<gene>
    <name evidence="2" type="ORF">P171DRAFT_437215</name>
</gene>
<accession>A0A9P4U5L1</accession>
<feature type="compositionally biased region" description="Acidic residues" evidence="1">
    <location>
        <begin position="438"/>
        <end position="477"/>
    </location>
</feature>
<dbReference type="EMBL" id="MU001513">
    <property type="protein sequence ID" value="KAF2438140.1"/>
    <property type="molecule type" value="Genomic_DNA"/>
</dbReference>
<dbReference type="OrthoDB" id="5081713at2759"/>
<reference evidence="2" key="1">
    <citation type="journal article" date="2020" name="Stud. Mycol.">
        <title>101 Dothideomycetes genomes: a test case for predicting lifestyles and emergence of pathogens.</title>
        <authorList>
            <person name="Haridas S."/>
            <person name="Albert R."/>
            <person name="Binder M."/>
            <person name="Bloem J."/>
            <person name="Labutti K."/>
            <person name="Salamov A."/>
            <person name="Andreopoulos B."/>
            <person name="Baker S."/>
            <person name="Barry K."/>
            <person name="Bills G."/>
            <person name="Bluhm B."/>
            <person name="Cannon C."/>
            <person name="Castanera R."/>
            <person name="Culley D."/>
            <person name="Daum C."/>
            <person name="Ezra D."/>
            <person name="Gonzalez J."/>
            <person name="Henrissat B."/>
            <person name="Kuo A."/>
            <person name="Liang C."/>
            <person name="Lipzen A."/>
            <person name="Lutzoni F."/>
            <person name="Magnuson J."/>
            <person name="Mondo S."/>
            <person name="Nolan M."/>
            <person name="Ohm R."/>
            <person name="Pangilinan J."/>
            <person name="Park H.-J."/>
            <person name="Ramirez L."/>
            <person name="Alfaro M."/>
            <person name="Sun H."/>
            <person name="Tritt A."/>
            <person name="Yoshinaga Y."/>
            <person name="Zwiers L.-H."/>
            <person name="Turgeon B."/>
            <person name="Goodwin S."/>
            <person name="Spatafora J."/>
            <person name="Crous P."/>
            <person name="Grigoriev I."/>
        </authorList>
    </citation>
    <scope>NUCLEOTIDE SEQUENCE</scope>
    <source>
        <strain evidence="2">CBS 690.94</strain>
    </source>
</reference>
<name>A0A9P4U5L1_9PLEO</name>
<evidence type="ECO:0000256" key="1">
    <source>
        <dbReference type="SAM" id="MobiDB-lite"/>
    </source>
</evidence>
<feature type="region of interest" description="Disordered" evidence="1">
    <location>
        <begin position="432"/>
        <end position="486"/>
    </location>
</feature>
<dbReference type="AlphaFoldDB" id="A0A9P4U5L1"/>
<protein>
    <submittedName>
        <fullName evidence="2">Uncharacterized protein</fullName>
    </submittedName>
</protein>
<keyword evidence="3" id="KW-1185">Reference proteome</keyword>